<dbReference type="PANTHER" id="PTHR43531:SF14">
    <property type="entry name" value="METHYL-ACCEPTING CHEMOTAXIS PROTEIN I-RELATED"/>
    <property type="match status" value="1"/>
</dbReference>
<dbReference type="SMART" id="SM00283">
    <property type="entry name" value="MA"/>
    <property type="match status" value="1"/>
</dbReference>
<dbReference type="FunFam" id="1.10.287.950:FF:000001">
    <property type="entry name" value="Methyl-accepting chemotaxis sensory transducer"/>
    <property type="match status" value="1"/>
</dbReference>
<dbReference type="RefSeq" id="WP_182219983.1">
    <property type="nucleotide sequence ID" value="NZ_JACEZS010000021.1"/>
</dbReference>
<dbReference type="SUPFAM" id="SSF58104">
    <property type="entry name" value="Methyl-accepting chemotaxis protein (MCP) signaling domain"/>
    <property type="match status" value="1"/>
</dbReference>
<dbReference type="InterPro" id="IPR004089">
    <property type="entry name" value="MCPsignal_dom"/>
</dbReference>
<keyword evidence="9" id="KW-1185">Reference proteome</keyword>
<dbReference type="Pfam" id="PF00672">
    <property type="entry name" value="HAMP"/>
    <property type="match status" value="1"/>
</dbReference>
<keyword evidence="5" id="KW-1133">Transmembrane helix</keyword>
<evidence type="ECO:0000256" key="5">
    <source>
        <dbReference type="SAM" id="Phobius"/>
    </source>
</evidence>
<dbReference type="PANTHER" id="PTHR43531">
    <property type="entry name" value="PROTEIN ICFG"/>
    <property type="match status" value="1"/>
</dbReference>
<name>A0A7W2EKU1_9BURK</name>
<evidence type="ECO:0000256" key="4">
    <source>
        <dbReference type="PROSITE-ProRule" id="PRU00284"/>
    </source>
</evidence>
<proteinExistence type="inferred from homology"/>
<keyword evidence="2" id="KW-0488">Methylation</keyword>
<gene>
    <name evidence="8" type="ORF">H3H36_20705</name>
</gene>
<reference evidence="8 9" key="1">
    <citation type="submission" date="2020-07" db="EMBL/GenBank/DDBJ databases">
        <title>Novel species isolated from subtropical streams in China.</title>
        <authorList>
            <person name="Lu H."/>
        </authorList>
    </citation>
    <scope>NUCLEOTIDE SEQUENCE [LARGE SCALE GENOMIC DNA]</scope>
    <source>
        <strain evidence="8 9">FT3S</strain>
    </source>
</reference>
<evidence type="ECO:0000313" key="8">
    <source>
        <dbReference type="EMBL" id="MBA5607779.1"/>
    </source>
</evidence>
<comment type="subcellular location">
    <subcellularLocation>
        <location evidence="1">Membrane</location>
    </subcellularLocation>
</comment>
<evidence type="ECO:0000259" key="7">
    <source>
        <dbReference type="PROSITE" id="PS50885"/>
    </source>
</evidence>
<feature type="transmembrane region" description="Helical" evidence="5">
    <location>
        <begin position="12"/>
        <end position="34"/>
    </location>
</feature>
<dbReference type="GO" id="GO:0006935">
    <property type="term" value="P:chemotaxis"/>
    <property type="evidence" value="ECO:0007669"/>
    <property type="project" value="InterPro"/>
</dbReference>
<evidence type="ECO:0000313" key="9">
    <source>
        <dbReference type="Proteomes" id="UP000566711"/>
    </source>
</evidence>
<dbReference type="GO" id="GO:0005886">
    <property type="term" value="C:plasma membrane"/>
    <property type="evidence" value="ECO:0007669"/>
    <property type="project" value="TreeGrafter"/>
</dbReference>
<feature type="domain" description="Methyl-accepting transducer" evidence="6">
    <location>
        <begin position="277"/>
        <end position="506"/>
    </location>
</feature>
<dbReference type="Gene3D" id="1.10.287.950">
    <property type="entry name" value="Methyl-accepting chemotaxis protein"/>
    <property type="match status" value="1"/>
</dbReference>
<evidence type="ECO:0000256" key="2">
    <source>
        <dbReference type="ARBA" id="ARBA00022481"/>
    </source>
</evidence>
<dbReference type="SMART" id="SM00304">
    <property type="entry name" value="HAMP"/>
    <property type="match status" value="1"/>
</dbReference>
<evidence type="ECO:0000256" key="3">
    <source>
        <dbReference type="ARBA" id="ARBA00029447"/>
    </source>
</evidence>
<feature type="domain" description="HAMP" evidence="7">
    <location>
        <begin position="220"/>
        <end position="272"/>
    </location>
</feature>
<keyword evidence="5" id="KW-0472">Membrane</keyword>
<keyword evidence="5" id="KW-0812">Transmembrane</keyword>
<dbReference type="Pfam" id="PF00015">
    <property type="entry name" value="MCPsignal"/>
    <property type="match status" value="1"/>
</dbReference>
<dbReference type="CDD" id="cd06225">
    <property type="entry name" value="HAMP"/>
    <property type="match status" value="1"/>
</dbReference>
<sequence length="539" mass="56255">MKFDNLKIGHRLGILATFLIAAMLAVGAAGWWTFSAMGARGAQEVEREERLVMAVDAARGAQVEFKKQVQEWKDTLLRGGDPAAFDKYSKAFAHQHTLTQARLATLKTELGLLGLEAQRADQAMQAHQTLFGLYQQALQQYDGAHPDSAHAVDGLVKGMDRPVNQQIDDIVAYVQQQAHGSMAAARAEFAARGVAGSRELLAMVVLVIVVGTAMTAWLVRGIVLPLQRAIGVAETVANGDLTSQIAAAGADESAQLMQALGTMNGSLARVVAQVRAGSIGIELAAGEIAQGNMDLSARTESQASALQQTAASMVQLTGTVRQTADHAQRANQLALAASDVAARGGEAVAQVVTTMNAIDQAARGIAEITSVIDGIAFQTNILALNAAVEAARAGETGRGFAVVATEVRNLAQRSAAAAHEIKDLIDNSVRQVRAGSELADHAGATMRDLVHSIGQVTDIMAEISAASREQSQGLEQVSRAMVEMDGVTQQNAALVEQAAAAAGAMRDQAGQLTAAVTQFKLGANHAGNAANAGVRRIAA</sequence>
<dbReference type="PROSITE" id="PS50111">
    <property type="entry name" value="CHEMOTAXIS_TRANSDUC_2"/>
    <property type="match status" value="1"/>
</dbReference>
<dbReference type="PRINTS" id="PR00260">
    <property type="entry name" value="CHEMTRNSDUCR"/>
</dbReference>
<dbReference type="GO" id="GO:0007165">
    <property type="term" value="P:signal transduction"/>
    <property type="evidence" value="ECO:0007669"/>
    <property type="project" value="UniProtKB-KW"/>
</dbReference>
<dbReference type="InterPro" id="IPR004090">
    <property type="entry name" value="Chemotax_Me-accpt_rcpt"/>
</dbReference>
<dbReference type="GO" id="GO:0004888">
    <property type="term" value="F:transmembrane signaling receptor activity"/>
    <property type="evidence" value="ECO:0007669"/>
    <property type="project" value="InterPro"/>
</dbReference>
<accession>A0A7W2EKU1</accession>
<dbReference type="AlphaFoldDB" id="A0A7W2EKU1"/>
<dbReference type="InterPro" id="IPR051310">
    <property type="entry name" value="MCP_chemotaxis"/>
</dbReference>
<dbReference type="CDD" id="cd11386">
    <property type="entry name" value="MCP_signal"/>
    <property type="match status" value="1"/>
</dbReference>
<organism evidence="8 9">
    <name type="scientific">Rugamonas fusca</name>
    <dbReference type="NCBI Taxonomy" id="2758568"/>
    <lineage>
        <taxon>Bacteria</taxon>
        <taxon>Pseudomonadati</taxon>
        <taxon>Pseudomonadota</taxon>
        <taxon>Betaproteobacteria</taxon>
        <taxon>Burkholderiales</taxon>
        <taxon>Oxalobacteraceae</taxon>
        <taxon>Telluria group</taxon>
        <taxon>Rugamonas</taxon>
    </lineage>
</organism>
<comment type="caution">
    <text evidence="8">The sequence shown here is derived from an EMBL/GenBank/DDBJ whole genome shotgun (WGS) entry which is preliminary data.</text>
</comment>
<dbReference type="Proteomes" id="UP000566711">
    <property type="component" value="Unassembled WGS sequence"/>
</dbReference>
<dbReference type="EMBL" id="JACEZS010000021">
    <property type="protein sequence ID" value="MBA5607779.1"/>
    <property type="molecule type" value="Genomic_DNA"/>
</dbReference>
<comment type="similarity">
    <text evidence="3">Belongs to the methyl-accepting chemotaxis (MCP) protein family.</text>
</comment>
<dbReference type="PROSITE" id="PS50885">
    <property type="entry name" value="HAMP"/>
    <property type="match status" value="1"/>
</dbReference>
<protein>
    <submittedName>
        <fullName evidence="8">Methyl-accepting chemotaxis protein</fullName>
    </submittedName>
</protein>
<evidence type="ECO:0000256" key="1">
    <source>
        <dbReference type="ARBA" id="ARBA00004370"/>
    </source>
</evidence>
<keyword evidence="4" id="KW-0807">Transducer</keyword>
<dbReference type="InterPro" id="IPR003660">
    <property type="entry name" value="HAMP_dom"/>
</dbReference>
<evidence type="ECO:0000259" key="6">
    <source>
        <dbReference type="PROSITE" id="PS50111"/>
    </source>
</evidence>